<evidence type="ECO:0000256" key="1">
    <source>
        <dbReference type="SAM" id="MobiDB-lite"/>
    </source>
</evidence>
<protein>
    <recommendedName>
        <fullName evidence="4">Phage portal protein, SPP1 Gp6-like</fullName>
    </recommendedName>
</protein>
<reference evidence="2" key="1">
    <citation type="submission" date="2022-07" db="EMBL/GenBank/DDBJ databases">
        <title>Enhanced cultured diversity of the mouse gut microbiota enables custom-made synthetic communities.</title>
        <authorList>
            <person name="Afrizal A."/>
        </authorList>
    </citation>
    <scope>NUCLEOTIDE SEQUENCE</scope>
    <source>
        <strain evidence="2">DSM 29482</strain>
    </source>
</reference>
<dbReference type="RefSeq" id="WP_257490172.1">
    <property type="nucleotide sequence ID" value="NZ_JANJZL010000002.1"/>
</dbReference>
<keyword evidence="3" id="KW-1185">Reference proteome</keyword>
<sequence length="512" mass="58110">MGLKEVIQGMVAKLLNIVPATDNQISIKEPLSHAGTVLRNRIWYRGDPSELDQFFKQIATDDVGKSRFWAAVPSADSSIRKFHSGLPGEIVDKLADIVISDLDSIELTEQELWDDIALDNKFTDKVLGEAIKDTLIDGDGAFKLSVDTETTEYPIIEFFSGSDVDYRYKRGRLQEVVFYAYYTHEKETYRLEEIYGKDFIDYKLYNKHDKEVPLSKVPEIAHLTKVTFTGDFIMAVPMKFFKSPKFENRGNSIFERKSDNFDALDEVISQWIDAIRAGRVKNYIPEDLVPRNPDTGAAMRPNPFDNQFIKISSSMKEQQPDVIDQIQADINYTAFVESYASTLDMCLQGIISPATLGIDLKKTDNAEAQREKEKTTLYTRGKIIDVLNEVIPLLVDTTLKVYDNMKKQSPGEYEENVTVSFGEYASPDFGSVAEVVGQAKAMGIMSLEQAIEELYGDTWTEEEKALEVKRIREGDKVIDEPAAWVDRFNKGKQEDLEDDESNEGEEVTEDEE</sequence>
<evidence type="ECO:0000313" key="2">
    <source>
        <dbReference type="EMBL" id="MCR2043200.1"/>
    </source>
</evidence>
<feature type="region of interest" description="Disordered" evidence="1">
    <location>
        <begin position="488"/>
        <end position="512"/>
    </location>
</feature>
<organism evidence="2 3">
    <name type="scientific">Anaerosalibacter massiliensis</name>
    <dbReference type="NCBI Taxonomy" id="1347392"/>
    <lineage>
        <taxon>Bacteria</taxon>
        <taxon>Bacillati</taxon>
        <taxon>Bacillota</taxon>
        <taxon>Tissierellia</taxon>
        <taxon>Tissierellales</taxon>
        <taxon>Sporanaerobacteraceae</taxon>
        <taxon>Anaerosalibacter</taxon>
    </lineage>
</organism>
<gene>
    <name evidence="2" type="ORF">NSA23_03615</name>
</gene>
<proteinExistence type="predicted"/>
<comment type="caution">
    <text evidence="2">The sequence shown here is derived from an EMBL/GenBank/DDBJ whole genome shotgun (WGS) entry which is preliminary data.</text>
</comment>
<dbReference type="AlphaFoldDB" id="A0A9X2S3W9"/>
<name>A0A9X2S3W9_9FIRM</name>
<dbReference type="EMBL" id="JANJZL010000002">
    <property type="protein sequence ID" value="MCR2043200.1"/>
    <property type="molecule type" value="Genomic_DNA"/>
</dbReference>
<dbReference type="Proteomes" id="UP001142078">
    <property type="component" value="Unassembled WGS sequence"/>
</dbReference>
<evidence type="ECO:0008006" key="4">
    <source>
        <dbReference type="Google" id="ProtNLM"/>
    </source>
</evidence>
<accession>A0A9X2S3W9</accession>
<feature type="compositionally biased region" description="Acidic residues" evidence="1">
    <location>
        <begin position="495"/>
        <end position="512"/>
    </location>
</feature>
<evidence type="ECO:0000313" key="3">
    <source>
        <dbReference type="Proteomes" id="UP001142078"/>
    </source>
</evidence>